<protein>
    <submittedName>
        <fullName evidence="1">Uncharacterized protein</fullName>
    </submittedName>
</protein>
<proteinExistence type="predicted"/>
<sequence>MLRGHSPAHRRFDNDAAHDVHLRHSQACRHAGKDCSPVLLVYAYERIANQSVSFTRGASKFAMIVFDDLGTASHSAYFRAAKPYRHGHRCGGRQRLTLIAQMSLRLGSSAEYHGLKPGTGARACDLVLPVRRTRECETLIARRLSDCSLRRRHLRRSAPPLRQPLYRPLSAPCRLTRRCPCVSAHGYEPTSRFSR</sequence>
<accession>A0A1I7EJA9</accession>
<evidence type="ECO:0000313" key="1">
    <source>
        <dbReference type="EMBL" id="SFU23965.1"/>
    </source>
</evidence>
<dbReference type="EMBL" id="FPBH01000024">
    <property type="protein sequence ID" value="SFU23965.1"/>
    <property type="molecule type" value="Genomic_DNA"/>
</dbReference>
<organism evidence="1 2">
    <name type="scientific">Paraburkholderia aspalathi</name>
    <dbReference type="NCBI Taxonomy" id="1324617"/>
    <lineage>
        <taxon>Bacteria</taxon>
        <taxon>Pseudomonadati</taxon>
        <taxon>Pseudomonadota</taxon>
        <taxon>Betaproteobacteria</taxon>
        <taxon>Burkholderiales</taxon>
        <taxon>Burkholderiaceae</taxon>
        <taxon>Paraburkholderia</taxon>
    </lineage>
</organism>
<dbReference type="AlphaFoldDB" id="A0A1I7EJA9"/>
<gene>
    <name evidence="1" type="ORF">SAMN05192563_102435</name>
</gene>
<name>A0A1I7EJA9_9BURK</name>
<evidence type="ECO:0000313" key="2">
    <source>
        <dbReference type="Proteomes" id="UP000198844"/>
    </source>
</evidence>
<dbReference type="Proteomes" id="UP000198844">
    <property type="component" value="Unassembled WGS sequence"/>
</dbReference>
<reference evidence="1 2" key="1">
    <citation type="submission" date="2016-10" db="EMBL/GenBank/DDBJ databases">
        <authorList>
            <person name="de Groot N.N."/>
        </authorList>
    </citation>
    <scope>NUCLEOTIDE SEQUENCE [LARGE SCALE GENOMIC DNA]</scope>
    <source>
        <strain evidence="1 2">LMG 27731</strain>
    </source>
</reference>